<proteinExistence type="predicted"/>
<feature type="compositionally biased region" description="Low complexity" evidence="1">
    <location>
        <begin position="97"/>
        <end position="106"/>
    </location>
</feature>
<comment type="caution">
    <text evidence="3">The sequence shown here is derived from an EMBL/GenBank/DDBJ whole genome shotgun (WGS) entry which is preliminary data.</text>
</comment>
<feature type="signal peptide" evidence="2">
    <location>
        <begin position="1"/>
        <end position="30"/>
    </location>
</feature>
<evidence type="ECO:0008006" key="5">
    <source>
        <dbReference type="Google" id="ProtNLM"/>
    </source>
</evidence>
<dbReference type="AlphaFoldDB" id="A0A132EDP6"/>
<dbReference type="Proteomes" id="UP000062912">
    <property type="component" value="Unassembled WGS sequence"/>
</dbReference>
<evidence type="ECO:0000256" key="2">
    <source>
        <dbReference type="SAM" id="SignalP"/>
    </source>
</evidence>
<evidence type="ECO:0000256" key="1">
    <source>
        <dbReference type="SAM" id="MobiDB-lite"/>
    </source>
</evidence>
<sequence>MRKTTNTLMKQRLAPFFAATLLAAAAPAVAAHTGCEAKLDALDARIAEARAAHAEDRIARLRAVRERVRHFCARGHGHASAAAAPAARPRSAPPGAPSQSAAQQPA</sequence>
<dbReference type="EMBL" id="LPJR01000058">
    <property type="protein sequence ID" value="KWF24591.1"/>
    <property type="molecule type" value="Genomic_DNA"/>
</dbReference>
<reference evidence="3 4" key="1">
    <citation type="submission" date="2015-11" db="EMBL/GenBank/DDBJ databases">
        <title>Expanding the genomic diversity of Burkholderia species for the development of highly accurate diagnostics.</title>
        <authorList>
            <person name="Sahl J."/>
            <person name="Keim P."/>
            <person name="Wagner D."/>
        </authorList>
    </citation>
    <scope>NUCLEOTIDE SEQUENCE [LARGE SCALE GENOMIC DNA]</scope>
    <source>
        <strain evidence="3 4">MSMB368WGS</strain>
    </source>
</reference>
<feature type="compositionally biased region" description="Low complexity" evidence="1">
    <location>
        <begin position="78"/>
        <end position="90"/>
    </location>
</feature>
<accession>A0A132EDP6</accession>
<protein>
    <recommendedName>
        <fullName evidence="5">DUF1090 family protein</fullName>
    </recommendedName>
</protein>
<name>A0A132EDP6_9BURK</name>
<organism evidence="3 4">
    <name type="scientific">Burkholderia pseudomultivorans</name>
    <dbReference type="NCBI Taxonomy" id="1207504"/>
    <lineage>
        <taxon>Bacteria</taxon>
        <taxon>Pseudomonadati</taxon>
        <taxon>Pseudomonadota</taxon>
        <taxon>Betaproteobacteria</taxon>
        <taxon>Burkholderiales</taxon>
        <taxon>Burkholderiaceae</taxon>
        <taxon>Burkholderia</taxon>
        <taxon>Burkholderia cepacia complex</taxon>
    </lineage>
</organism>
<evidence type="ECO:0000313" key="4">
    <source>
        <dbReference type="Proteomes" id="UP000062912"/>
    </source>
</evidence>
<gene>
    <name evidence="3" type="ORF">WT56_23745</name>
</gene>
<feature type="chain" id="PRO_5007290644" description="DUF1090 family protein" evidence="2">
    <location>
        <begin position="31"/>
        <end position="106"/>
    </location>
</feature>
<evidence type="ECO:0000313" key="3">
    <source>
        <dbReference type="EMBL" id="KWF24591.1"/>
    </source>
</evidence>
<feature type="region of interest" description="Disordered" evidence="1">
    <location>
        <begin position="75"/>
        <end position="106"/>
    </location>
</feature>
<keyword evidence="2" id="KW-0732">Signal</keyword>